<dbReference type="EMBL" id="BARU01011731">
    <property type="protein sequence ID" value="GAH32752.1"/>
    <property type="molecule type" value="Genomic_DNA"/>
</dbReference>
<feature type="non-terminal residue" evidence="1">
    <location>
        <position position="262"/>
    </location>
</feature>
<comment type="caution">
    <text evidence="1">The sequence shown here is derived from an EMBL/GenBank/DDBJ whole genome shotgun (WGS) entry which is preliminary data.</text>
</comment>
<gene>
    <name evidence="1" type="ORF">S03H2_21921</name>
</gene>
<evidence type="ECO:0000313" key="1">
    <source>
        <dbReference type="EMBL" id="GAH32752.1"/>
    </source>
</evidence>
<sequence>GMQLGAYTVPYLGTAMFVGGPAEAALRGKERFIEYAKEEPFEVGLAAAFGVGKAFKFLGKPIRTVIKEPTVTAKAITRAKVKGIVPKARFLMEVKRGEGIYAVQRRWQTLLGKAPTAKQITRIKPQVYWRGTPEAIPKKYVKGFGLRGQPLYTLKGRLVPTKRLGEPVIVGLRKGARQLTFYRLGGRGRVITKADWGSLTISQKKSLGAAAKEAGWTGKGKLYDFLRGKEVSVGGIEAQKFLKISRTKAVEPVGLQVKIRKG</sequence>
<dbReference type="AlphaFoldDB" id="X1EJG3"/>
<protein>
    <submittedName>
        <fullName evidence="1">Uncharacterized protein</fullName>
    </submittedName>
</protein>
<organism evidence="1">
    <name type="scientific">marine sediment metagenome</name>
    <dbReference type="NCBI Taxonomy" id="412755"/>
    <lineage>
        <taxon>unclassified sequences</taxon>
        <taxon>metagenomes</taxon>
        <taxon>ecological metagenomes</taxon>
    </lineage>
</organism>
<name>X1EJG3_9ZZZZ</name>
<feature type="non-terminal residue" evidence="1">
    <location>
        <position position="1"/>
    </location>
</feature>
<accession>X1EJG3</accession>
<reference evidence="1" key="1">
    <citation type="journal article" date="2014" name="Front. Microbiol.">
        <title>High frequency of phylogenetically diverse reductive dehalogenase-homologous genes in deep subseafloor sedimentary metagenomes.</title>
        <authorList>
            <person name="Kawai M."/>
            <person name="Futagami T."/>
            <person name="Toyoda A."/>
            <person name="Takaki Y."/>
            <person name="Nishi S."/>
            <person name="Hori S."/>
            <person name="Arai W."/>
            <person name="Tsubouchi T."/>
            <person name="Morono Y."/>
            <person name="Uchiyama I."/>
            <person name="Ito T."/>
            <person name="Fujiyama A."/>
            <person name="Inagaki F."/>
            <person name="Takami H."/>
        </authorList>
    </citation>
    <scope>NUCLEOTIDE SEQUENCE</scope>
    <source>
        <strain evidence="1">Expedition CK06-06</strain>
    </source>
</reference>
<proteinExistence type="predicted"/>